<dbReference type="STRING" id="159292.SAMN05192546_10580"/>
<dbReference type="SFLD" id="SFLDG01386">
    <property type="entry name" value="main_SPASM_domain-containing"/>
    <property type="match status" value="1"/>
</dbReference>
<dbReference type="NCBIfam" id="TIGR04085">
    <property type="entry name" value="rSAM_more_4Fe4S"/>
    <property type="match status" value="1"/>
</dbReference>
<organism evidence="7 8">
    <name type="scientific">Tindallia californiensis</name>
    <dbReference type="NCBI Taxonomy" id="159292"/>
    <lineage>
        <taxon>Bacteria</taxon>
        <taxon>Bacillati</taxon>
        <taxon>Bacillota</taxon>
        <taxon>Clostridia</taxon>
        <taxon>Peptostreptococcales</taxon>
        <taxon>Tindalliaceae</taxon>
        <taxon>Tindallia</taxon>
    </lineage>
</organism>
<dbReference type="InterPro" id="IPR007197">
    <property type="entry name" value="rSAM"/>
</dbReference>
<evidence type="ECO:0000313" key="8">
    <source>
        <dbReference type="Proteomes" id="UP000199230"/>
    </source>
</evidence>
<evidence type="ECO:0000256" key="5">
    <source>
        <dbReference type="ARBA" id="ARBA00023004"/>
    </source>
</evidence>
<dbReference type="InterPro" id="IPR013785">
    <property type="entry name" value="Aldolase_TIM"/>
</dbReference>
<dbReference type="Proteomes" id="UP000199230">
    <property type="component" value="Unassembled WGS sequence"/>
</dbReference>
<dbReference type="SFLD" id="SFLDG01384">
    <property type="entry name" value="thioether_bond_formation_requi"/>
    <property type="match status" value="1"/>
</dbReference>
<keyword evidence="3" id="KW-0949">S-adenosyl-L-methionine</keyword>
<keyword evidence="8" id="KW-1185">Reference proteome</keyword>
<dbReference type="GO" id="GO:0046872">
    <property type="term" value="F:metal ion binding"/>
    <property type="evidence" value="ECO:0007669"/>
    <property type="project" value="UniProtKB-KW"/>
</dbReference>
<dbReference type="Pfam" id="PF13353">
    <property type="entry name" value="Fer4_12"/>
    <property type="match status" value="1"/>
</dbReference>
<keyword evidence="2" id="KW-0004">4Fe-4S</keyword>
<dbReference type="InterPro" id="IPR023885">
    <property type="entry name" value="4Fe4S-binding_SPASM_dom"/>
</dbReference>
<dbReference type="InterPro" id="IPR000385">
    <property type="entry name" value="MoaA_NifB_PqqE_Fe-S-bd_CS"/>
</dbReference>
<dbReference type="PROSITE" id="PS01305">
    <property type="entry name" value="MOAA_NIFB_PQQE"/>
    <property type="match status" value="1"/>
</dbReference>
<proteinExistence type="predicted"/>
<dbReference type="PANTHER" id="PTHR43273">
    <property type="entry name" value="ANAEROBIC SULFATASE-MATURATING ENZYME HOMOLOG ASLB-RELATED"/>
    <property type="match status" value="1"/>
</dbReference>
<keyword evidence="4" id="KW-0479">Metal-binding</keyword>
<dbReference type="OrthoDB" id="9808591at2"/>
<sequence>MVHTFKRNGVVMAVDVNSGAVHVIDELVYQLLGSEKVVDDKQHIHHLNNIYGFDTVQEAIKEIEELRQAGLLYSETDTDANAMKHQPSVIKAMCLHVAHDCNLSCEYCFAAEGTFHGNRGMMSLETGKKALVFLAENSGNRKHLEVDFFGGEPLLNFSLIRELIDFGRGLEKKTGKVFRFTLTTNALALTEDKMDYINEHMDNIVLSIDGRKEVNDNLRKTLSGSGSYDLIKPNISKMVQKRGDKAYFVRGTFTAKHLDFSSDVVHLADLGYDQISVEPVVGPAEMETTLKEAHLPIIEKEYEKLSEEYLKRKNTKNKFRFFHFILDLQQGPCMKKRSSGCGAGTEYVAVTPEGELYPCHQFVGQHEFSLGNLDTGITNKCQQRKFVNATVYDKLDCVQCWAKYYCSGGCHANAYFMNNDLNKPYQMGCQMEKIRLETALTIIARESEE</sequence>
<evidence type="ECO:0000256" key="4">
    <source>
        <dbReference type="ARBA" id="ARBA00022723"/>
    </source>
</evidence>
<evidence type="ECO:0000313" key="7">
    <source>
        <dbReference type="EMBL" id="SDY87232.1"/>
    </source>
</evidence>
<dbReference type="EMBL" id="FNPV01000005">
    <property type="protein sequence ID" value="SDY87232.1"/>
    <property type="molecule type" value="Genomic_DNA"/>
</dbReference>
<dbReference type="CDD" id="cd21124">
    <property type="entry name" value="SPASM_CteB-like"/>
    <property type="match status" value="1"/>
</dbReference>
<evidence type="ECO:0000256" key="1">
    <source>
        <dbReference type="ARBA" id="ARBA00001966"/>
    </source>
</evidence>
<dbReference type="Gene3D" id="3.20.20.70">
    <property type="entry name" value="Aldolase class I"/>
    <property type="match status" value="1"/>
</dbReference>
<gene>
    <name evidence="7" type="ORF">SAMN05192546_10580</name>
</gene>
<dbReference type="RefSeq" id="WP_093313099.1">
    <property type="nucleotide sequence ID" value="NZ_FNPV01000005.1"/>
</dbReference>
<protein>
    <submittedName>
        <fullName evidence="7">Uncharacterized protein</fullName>
    </submittedName>
</protein>
<reference evidence="7 8" key="1">
    <citation type="submission" date="2016-10" db="EMBL/GenBank/DDBJ databases">
        <authorList>
            <person name="de Groot N.N."/>
        </authorList>
    </citation>
    <scope>NUCLEOTIDE SEQUENCE [LARGE SCALE GENOMIC DNA]</scope>
    <source>
        <strain evidence="7 8">APO</strain>
    </source>
</reference>
<evidence type="ECO:0000256" key="3">
    <source>
        <dbReference type="ARBA" id="ARBA00022691"/>
    </source>
</evidence>
<evidence type="ECO:0000256" key="6">
    <source>
        <dbReference type="ARBA" id="ARBA00023014"/>
    </source>
</evidence>
<dbReference type="InterPro" id="IPR058240">
    <property type="entry name" value="rSAM_sf"/>
</dbReference>
<evidence type="ECO:0000256" key="2">
    <source>
        <dbReference type="ARBA" id="ARBA00022485"/>
    </source>
</evidence>
<dbReference type="AlphaFoldDB" id="A0A1H3NEA6"/>
<dbReference type="InterPro" id="IPR023867">
    <property type="entry name" value="Sulphatase_maturase_rSAM"/>
</dbReference>
<dbReference type="SUPFAM" id="SSF102114">
    <property type="entry name" value="Radical SAM enzymes"/>
    <property type="match status" value="1"/>
</dbReference>
<dbReference type="SFLD" id="SFLDS00029">
    <property type="entry name" value="Radical_SAM"/>
    <property type="match status" value="1"/>
</dbReference>
<dbReference type="SFLD" id="SFLDG01067">
    <property type="entry name" value="SPASM/twitch_domain_containing"/>
    <property type="match status" value="1"/>
</dbReference>
<dbReference type="GO" id="GO:0016491">
    <property type="term" value="F:oxidoreductase activity"/>
    <property type="evidence" value="ECO:0007669"/>
    <property type="project" value="InterPro"/>
</dbReference>
<dbReference type="GO" id="GO:0051539">
    <property type="term" value="F:4 iron, 4 sulfur cluster binding"/>
    <property type="evidence" value="ECO:0007669"/>
    <property type="project" value="UniProtKB-KW"/>
</dbReference>
<accession>A0A1H3NEA6</accession>
<dbReference type="CDD" id="cd01335">
    <property type="entry name" value="Radical_SAM"/>
    <property type="match status" value="1"/>
</dbReference>
<keyword evidence="6" id="KW-0411">Iron-sulfur</keyword>
<dbReference type="NCBIfam" id="TIGR03974">
    <property type="entry name" value="rSAM_six_Cys"/>
    <property type="match status" value="1"/>
</dbReference>
<dbReference type="InterPro" id="IPR047602">
    <property type="entry name" value="SPASM_CteB-like"/>
</dbReference>
<comment type="cofactor">
    <cofactor evidence="1">
        <name>[4Fe-4S] cluster</name>
        <dbReference type="ChEBI" id="CHEBI:49883"/>
    </cofactor>
</comment>
<dbReference type="PANTHER" id="PTHR43273:SF8">
    <property type="entry name" value="RADICAL SAM DOMAIN PROTEIN"/>
    <property type="match status" value="1"/>
</dbReference>
<name>A0A1H3NEA6_9FIRM</name>
<keyword evidence="5" id="KW-0408">Iron</keyword>
<dbReference type="InterPro" id="IPR024025">
    <property type="entry name" value="SCIFF_rSAM_maturase"/>
</dbReference>